<dbReference type="Proteomes" id="UP001597509">
    <property type="component" value="Unassembled WGS sequence"/>
</dbReference>
<comment type="caution">
    <text evidence="2">The sequence shown here is derived from an EMBL/GenBank/DDBJ whole genome shotgun (WGS) entry which is preliminary data.</text>
</comment>
<evidence type="ECO:0000313" key="3">
    <source>
        <dbReference type="Proteomes" id="UP001597509"/>
    </source>
</evidence>
<evidence type="ECO:0000313" key="2">
    <source>
        <dbReference type="EMBL" id="MFD2905475.1"/>
    </source>
</evidence>
<sequence>MQEAFEIALSEWRYKGTPKNCFGWLIHVSQNKLINKINRDSVGSKILNRISYEEEEAIASHEAEDSLLQLLIFFSKINVSDRNKLIISLFYLCGFGYSEISRAMMLPVETIKKIILRSQVLIKKNAIQYEKCEFESLHNEMPHLLHVLYLMFNEGFKSSQKRESIKKDLCFEAIRLSVLVKKYQEDHCELNALLALFFFHVSRFPARIQENGWISIQFQNRTLWDKNLISEGYAYLNKIDLSKNRLNKYHLEALIASVHCSSPNYEKTDWRLISTLYSQLEFLEPDAIAVKINRIIAESNYLPITPLIEKMFDLEPMLNDFLKFPFYSSLAFLYEKGGKKEMACHYYLCSLSYTNNQFDNEYINLKLSLLHS</sequence>
<dbReference type="RefSeq" id="WP_380922119.1">
    <property type="nucleotide sequence ID" value="NZ_JBHUPE010000006.1"/>
</dbReference>
<dbReference type="PANTHER" id="PTHR47756:SF2">
    <property type="entry name" value="BLL6612 PROTEIN"/>
    <property type="match status" value="1"/>
</dbReference>
<reference evidence="3" key="1">
    <citation type="journal article" date="2019" name="Int. J. Syst. Evol. Microbiol.">
        <title>The Global Catalogue of Microorganisms (GCM) 10K type strain sequencing project: providing services to taxonomists for standard genome sequencing and annotation.</title>
        <authorList>
            <consortium name="The Broad Institute Genomics Platform"/>
            <consortium name="The Broad Institute Genome Sequencing Center for Infectious Disease"/>
            <person name="Wu L."/>
            <person name="Ma J."/>
        </authorList>
    </citation>
    <scope>NUCLEOTIDE SEQUENCE [LARGE SCALE GENOMIC DNA]</scope>
    <source>
        <strain evidence="3">KCTC 22209</strain>
    </source>
</reference>
<dbReference type="InterPro" id="IPR046531">
    <property type="entry name" value="DUF6596"/>
</dbReference>
<keyword evidence="3" id="KW-1185">Reference proteome</keyword>
<evidence type="ECO:0000259" key="1">
    <source>
        <dbReference type="Pfam" id="PF20239"/>
    </source>
</evidence>
<accession>A0ABW5YY32</accession>
<organism evidence="2 3">
    <name type="scientific">Sphingobacterium anhuiense</name>
    <dbReference type="NCBI Taxonomy" id="493780"/>
    <lineage>
        <taxon>Bacteria</taxon>
        <taxon>Pseudomonadati</taxon>
        <taxon>Bacteroidota</taxon>
        <taxon>Sphingobacteriia</taxon>
        <taxon>Sphingobacteriales</taxon>
        <taxon>Sphingobacteriaceae</taxon>
        <taxon>Sphingobacterium</taxon>
    </lineage>
</organism>
<dbReference type="InterPro" id="IPR013324">
    <property type="entry name" value="RNA_pol_sigma_r3/r4-like"/>
</dbReference>
<dbReference type="PANTHER" id="PTHR47756">
    <property type="entry name" value="BLL6612 PROTEIN-RELATED"/>
    <property type="match status" value="1"/>
</dbReference>
<protein>
    <submittedName>
        <fullName evidence="2">DUF6596 domain-containing protein</fullName>
    </submittedName>
</protein>
<proteinExistence type="predicted"/>
<feature type="domain" description="DUF6596" evidence="1">
    <location>
        <begin position="142"/>
        <end position="238"/>
    </location>
</feature>
<name>A0ABW5YY32_9SPHI</name>
<gene>
    <name evidence="2" type="ORF">ACFS6I_16195</name>
</gene>
<dbReference type="EMBL" id="JBHUPE010000006">
    <property type="protein sequence ID" value="MFD2905475.1"/>
    <property type="molecule type" value="Genomic_DNA"/>
</dbReference>
<dbReference type="SUPFAM" id="SSF88659">
    <property type="entry name" value="Sigma3 and sigma4 domains of RNA polymerase sigma factors"/>
    <property type="match status" value="1"/>
</dbReference>
<dbReference type="Pfam" id="PF20239">
    <property type="entry name" value="DUF6596"/>
    <property type="match status" value="1"/>
</dbReference>